<feature type="compositionally biased region" description="Basic and acidic residues" evidence="4">
    <location>
        <begin position="227"/>
        <end position="243"/>
    </location>
</feature>
<keyword evidence="2" id="KW-0677">Repeat</keyword>
<evidence type="ECO:0000313" key="7">
    <source>
        <dbReference type="RefSeq" id="XP_014668637.1"/>
    </source>
</evidence>
<evidence type="ECO:0000256" key="3">
    <source>
        <dbReference type="RuleBase" id="RU000507"/>
    </source>
</evidence>
<feature type="domain" description="Rhodanese" evidence="5">
    <location>
        <begin position="67"/>
        <end position="186"/>
    </location>
</feature>
<dbReference type="Pfam" id="PF00581">
    <property type="entry name" value="Rhodanese"/>
    <property type="match status" value="2"/>
</dbReference>
<dbReference type="Gene3D" id="3.40.250.10">
    <property type="entry name" value="Rhodanese-like domain"/>
    <property type="match status" value="2"/>
</dbReference>
<proteinExistence type="predicted"/>
<feature type="domain" description="Rhodanese" evidence="5">
    <location>
        <begin position="216"/>
        <end position="331"/>
    </location>
</feature>
<dbReference type="Proteomes" id="UP000695022">
    <property type="component" value="Unplaced"/>
</dbReference>
<dbReference type="SUPFAM" id="SSF52821">
    <property type="entry name" value="Rhodanese/Cell cycle control phosphatase"/>
    <property type="match status" value="2"/>
</dbReference>
<dbReference type="InterPro" id="IPR001763">
    <property type="entry name" value="Rhodanese-like_dom"/>
</dbReference>
<dbReference type="PROSITE" id="PS00683">
    <property type="entry name" value="RHODANESE_2"/>
    <property type="match status" value="1"/>
</dbReference>
<keyword evidence="1 3" id="KW-0808">Transferase</keyword>
<dbReference type="GeneID" id="106809911"/>
<dbReference type="PROSITE" id="PS50206">
    <property type="entry name" value="RHODANESE_3"/>
    <property type="match status" value="2"/>
</dbReference>
<evidence type="ECO:0000256" key="4">
    <source>
        <dbReference type="SAM" id="MobiDB-lite"/>
    </source>
</evidence>
<dbReference type="CDD" id="cd01448">
    <property type="entry name" value="TST_Repeat_1"/>
    <property type="match status" value="1"/>
</dbReference>
<gene>
    <name evidence="7" type="primary">LOC106809911</name>
</gene>
<dbReference type="PANTHER" id="PTHR11364:SF27">
    <property type="entry name" value="SULFURTRANSFERASE"/>
    <property type="match status" value="1"/>
</dbReference>
<name>A0ABM1E8W6_PRICU</name>
<evidence type="ECO:0000313" key="6">
    <source>
        <dbReference type="Proteomes" id="UP000695022"/>
    </source>
</evidence>
<keyword evidence="6" id="KW-1185">Reference proteome</keyword>
<feature type="region of interest" description="Disordered" evidence="4">
    <location>
        <begin position="227"/>
        <end position="247"/>
    </location>
</feature>
<evidence type="ECO:0000259" key="5">
    <source>
        <dbReference type="PROSITE" id="PS50206"/>
    </source>
</evidence>
<dbReference type="PANTHER" id="PTHR11364">
    <property type="entry name" value="THIOSULFATE SULFERTANSFERASE"/>
    <property type="match status" value="1"/>
</dbReference>
<sequence>MLVALVQSAKSTLSAGIRSLHFGCNPQFVRHVAGGTRAYSSNRAMSVPDPTFPTLMTPYGVQRKIEKSRSVRVLDCSWHFPSSARDANKEYLVGHIPTSLFFDVNECADRSSGLPHMLPTARVFEDYVGERGIHNETHVIVYDTSEMGMFSCQRVWWTFRVFGHEKVSILDGGFQKWKDEGFPETDEVESPPLEEFVARYKPNLVRDFEDVETNLKDQAAVVMDARPPGRFEGREPEPREGTEPGRMPESINVPFGLIMDSDKKILKSEMELRKVFDDHNIDLMKPLIATCGSGMTASGLALAAFLCGNYDVSVYDGSWAEWYARAKPEDIVRY</sequence>
<dbReference type="InterPro" id="IPR036873">
    <property type="entry name" value="Rhodanese-like_dom_sf"/>
</dbReference>
<dbReference type="InterPro" id="IPR001307">
    <property type="entry name" value="Thiosulphate_STrfase_CS"/>
</dbReference>
<dbReference type="InterPro" id="IPR045078">
    <property type="entry name" value="TST/MPST-like"/>
</dbReference>
<accession>A0ABM1E8W6</accession>
<organism evidence="6 7">
    <name type="scientific">Priapulus caudatus</name>
    <name type="common">Priapulid worm</name>
    <dbReference type="NCBI Taxonomy" id="37621"/>
    <lineage>
        <taxon>Eukaryota</taxon>
        <taxon>Metazoa</taxon>
        <taxon>Ecdysozoa</taxon>
        <taxon>Scalidophora</taxon>
        <taxon>Priapulida</taxon>
        <taxon>Priapulimorpha</taxon>
        <taxon>Priapulimorphida</taxon>
        <taxon>Priapulidae</taxon>
        <taxon>Priapulus</taxon>
    </lineage>
</organism>
<dbReference type="SMART" id="SM00450">
    <property type="entry name" value="RHOD"/>
    <property type="match status" value="2"/>
</dbReference>
<protein>
    <recommendedName>
        <fullName evidence="3">Sulfurtransferase</fullName>
    </recommendedName>
</protein>
<reference evidence="7" key="1">
    <citation type="submission" date="2025-08" db="UniProtKB">
        <authorList>
            <consortium name="RefSeq"/>
        </authorList>
    </citation>
    <scope>IDENTIFICATION</scope>
</reference>
<dbReference type="RefSeq" id="XP_014668637.1">
    <property type="nucleotide sequence ID" value="XM_014813151.1"/>
</dbReference>
<evidence type="ECO:0000256" key="1">
    <source>
        <dbReference type="ARBA" id="ARBA00022679"/>
    </source>
</evidence>
<dbReference type="CDD" id="cd01449">
    <property type="entry name" value="TST_Repeat_2"/>
    <property type="match status" value="1"/>
</dbReference>
<evidence type="ECO:0000256" key="2">
    <source>
        <dbReference type="ARBA" id="ARBA00022737"/>
    </source>
</evidence>